<accession>A0A645EAD7</accession>
<gene>
    <name evidence="1" type="ORF">SDC9_144960</name>
</gene>
<proteinExistence type="predicted"/>
<protein>
    <submittedName>
        <fullName evidence="1">Uncharacterized protein</fullName>
    </submittedName>
</protein>
<organism evidence="1">
    <name type="scientific">bioreactor metagenome</name>
    <dbReference type="NCBI Taxonomy" id="1076179"/>
    <lineage>
        <taxon>unclassified sequences</taxon>
        <taxon>metagenomes</taxon>
        <taxon>ecological metagenomes</taxon>
    </lineage>
</organism>
<dbReference type="AlphaFoldDB" id="A0A645EAD7"/>
<comment type="caution">
    <text evidence="1">The sequence shown here is derived from an EMBL/GenBank/DDBJ whole genome shotgun (WGS) entry which is preliminary data.</text>
</comment>
<name>A0A645EAD7_9ZZZZ</name>
<sequence>MLTYTYNYYNENKIMSFSIVPLQQALADFSMVDSRTRYTQERFQAAYDKILKRLGTDAAENVASFQPGFILPTVTPEAALSSTPAATPDP</sequence>
<dbReference type="EMBL" id="VSSQ01044002">
    <property type="protein sequence ID" value="MPM97783.1"/>
    <property type="molecule type" value="Genomic_DNA"/>
</dbReference>
<reference evidence="1" key="1">
    <citation type="submission" date="2019-08" db="EMBL/GenBank/DDBJ databases">
        <authorList>
            <person name="Kucharzyk K."/>
            <person name="Murdoch R.W."/>
            <person name="Higgins S."/>
            <person name="Loffler F."/>
        </authorList>
    </citation>
    <scope>NUCLEOTIDE SEQUENCE</scope>
</reference>
<evidence type="ECO:0000313" key="1">
    <source>
        <dbReference type="EMBL" id="MPM97783.1"/>
    </source>
</evidence>